<dbReference type="AlphaFoldDB" id="A0A2K8U7T5"/>
<organism evidence="3 4">
    <name type="scientific">Candidatus Thiodictyon syntrophicum</name>
    <dbReference type="NCBI Taxonomy" id="1166950"/>
    <lineage>
        <taxon>Bacteria</taxon>
        <taxon>Pseudomonadati</taxon>
        <taxon>Pseudomonadota</taxon>
        <taxon>Gammaproteobacteria</taxon>
        <taxon>Chromatiales</taxon>
        <taxon>Chromatiaceae</taxon>
        <taxon>Thiodictyon</taxon>
    </lineage>
</organism>
<dbReference type="GO" id="GO:0005524">
    <property type="term" value="F:ATP binding"/>
    <property type="evidence" value="ECO:0007669"/>
    <property type="project" value="UniProtKB-UniRule"/>
</dbReference>
<reference evidence="3 4" key="1">
    <citation type="submission" date="2017-03" db="EMBL/GenBank/DDBJ databases">
        <title>Complete genome sequence of Candidatus 'Thiodictyon syntrophicum' sp. nov. strain Cad16T, a photolithoautotroph purple sulfur bacterium isolated from an alpine meromictic lake.</title>
        <authorList>
            <person name="Luedin S.M."/>
            <person name="Pothier J.F."/>
            <person name="Danza F."/>
            <person name="Storelli N."/>
            <person name="Wittwer M."/>
            <person name="Tonolla M."/>
        </authorList>
    </citation>
    <scope>NUCLEOTIDE SEQUENCE [LARGE SCALE GENOMIC DNA]</scope>
    <source>
        <strain evidence="3 4">Cad16T</strain>
    </source>
</reference>
<dbReference type="KEGG" id="tsy:THSYN_09240"/>
<feature type="domain" description="ATP-grasp" evidence="2">
    <location>
        <begin position="124"/>
        <end position="323"/>
    </location>
</feature>
<dbReference type="GO" id="GO:0046872">
    <property type="term" value="F:metal ion binding"/>
    <property type="evidence" value="ECO:0007669"/>
    <property type="project" value="InterPro"/>
</dbReference>
<keyword evidence="1" id="KW-0547">Nucleotide-binding</keyword>
<keyword evidence="4" id="KW-1185">Reference proteome</keyword>
<dbReference type="EMBL" id="CP020370">
    <property type="protein sequence ID" value="AUB81121.1"/>
    <property type="molecule type" value="Genomic_DNA"/>
</dbReference>
<evidence type="ECO:0000313" key="3">
    <source>
        <dbReference type="EMBL" id="AUB81121.1"/>
    </source>
</evidence>
<keyword evidence="1" id="KW-0067">ATP-binding</keyword>
<dbReference type="PROSITE" id="PS50975">
    <property type="entry name" value="ATP_GRASP"/>
    <property type="match status" value="1"/>
</dbReference>
<dbReference type="InterPro" id="IPR011761">
    <property type="entry name" value="ATP-grasp"/>
</dbReference>
<sequence>MNRSVHRAAHQVMVLGVDSPIGLAMIRELGRHGVLVHGIGRSSRSLGLYSRYIASRHVRQDGDEALLAQLLGIAEATGCHWLMTVSEGDICWLQRMRERLAPAVVALVPEALPMARVLDKATTIAAAQGLGIATPETWSWPDLAAMERALPGLSFPLVLKWSHPARVQVKLDEIGVACEKALYVHDAAQLRAYLELVSPVGELPLVQRFYPGYGLGQMAYMAGGTALLRFQHRRIAEWPPEGGFSAVCESVGLDAHHDLFERSLELLRRLEFSGPAMVEYRFDPQTRQAVLMEINGRFWGSLPLAYHAGAGFVWTAYAVGALGRTDTVQPAYRAGMRCRYIVPELKRLLRITFSPGKIQNRALKFSPAKEWLGFLAAYVDPRTRYFVFEVGDPLPFFSDLWFALTRRWGP</sequence>
<proteinExistence type="predicted"/>
<dbReference type="SUPFAM" id="SSF56059">
    <property type="entry name" value="Glutathione synthetase ATP-binding domain-like"/>
    <property type="match status" value="1"/>
</dbReference>
<dbReference type="Gene3D" id="3.30.470.20">
    <property type="entry name" value="ATP-grasp fold, B domain"/>
    <property type="match status" value="1"/>
</dbReference>
<dbReference type="Proteomes" id="UP000232638">
    <property type="component" value="Chromosome"/>
</dbReference>
<evidence type="ECO:0000313" key="4">
    <source>
        <dbReference type="Proteomes" id="UP000232638"/>
    </source>
</evidence>
<gene>
    <name evidence="3" type="ORF">THSYN_09240</name>
</gene>
<evidence type="ECO:0000256" key="1">
    <source>
        <dbReference type="PROSITE-ProRule" id="PRU00409"/>
    </source>
</evidence>
<evidence type="ECO:0000259" key="2">
    <source>
        <dbReference type="PROSITE" id="PS50975"/>
    </source>
</evidence>
<accession>A0A2K8U7T5</accession>
<name>A0A2K8U7T5_9GAMM</name>
<protein>
    <recommendedName>
        <fullName evidence="2">ATP-grasp domain-containing protein</fullName>
    </recommendedName>
</protein>